<comment type="caution">
    <text evidence="1">The sequence shown here is derived from an EMBL/GenBank/DDBJ whole genome shotgun (WGS) entry which is preliminary data.</text>
</comment>
<evidence type="ECO:0000313" key="2">
    <source>
        <dbReference type="Proteomes" id="UP001374584"/>
    </source>
</evidence>
<gene>
    <name evidence="1" type="ORF">VNO80_05480</name>
</gene>
<name>A0AAN9RGR6_PHACN</name>
<dbReference type="AlphaFoldDB" id="A0AAN9RGR6"/>
<organism evidence="1 2">
    <name type="scientific">Phaseolus coccineus</name>
    <name type="common">Scarlet runner bean</name>
    <name type="synonym">Phaseolus multiflorus</name>
    <dbReference type="NCBI Taxonomy" id="3886"/>
    <lineage>
        <taxon>Eukaryota</taxon>
        <taxon>Viridiplantae</taxon>
        <taxon>Streptophyta</taxon>
        <taxon>Embryophyta</taxon>
        <taxon>Tracheophyta</taxon>
        <taxon>Spermatophyta</taxon>
        <taxon>Magnoliopsida</taxon>
        <taxon>eudicotyledons</taxon>
        <taxon>Gunneridae</taxon>
        <taxon>Pentapetalae</taxon>
        <taxon>rosids</taxon>
        <taxon>fabids</taxon>
        <taxon>Fabales</taxon>
        <taxon>Fabaceae</taxon>
        <taxon>Papilionoideae</taxon>
        <taxon>50 kb inversion clade</taxon>
        <taxon>NPAAA clade</taxon>
        <taxon>indigoferoid/millettioid clade</taxon>
        <taxon>Phaseoleae</taxon>
        <taxon>Phaseolus</taxon>
    </lineage>
</organism>
<accession>A0AAN9RGR6</accession>
<evidence type="ECO:0000313" key="1">
    <source>
        <dbReference type="EMBL" id="KAK7372111.1"/>
    </source>
</evidence>
<sequence>MKETLAVSVSVYHSHPRLNFPFPFQNSKFFSFSENGRGMSLFFSFVRFQSLTVLSPFHYSHPTVKFPLFHVLSAIWCSFAAGKPMSLREGSDIIPEKSCSAKCAPGCIFANLAYPICYAICIDKCRHPDPPSVYSDCISSCTIIIKSIVDEVMKEKIEAQNKEKTKEKVSSEQNMYAQLLPLALPAPPMPLLACLLIDLLVKDRRKFCYKYYWRS</sequence>
<keyword evidence="2" id="KW-1185">Reference proteome</keyword>
<protein>
    <submittedName>
        <fullName evidence="1">Uncharacterized protein</fullName>
    </submittedName>
</protein>
<dbReference type="Proteomes" id="UP001374584">
    <property type="component" value="Unassembled WGS sequence"/>
</dbReference>
<dbReference type="EMBL" id="JAYMYR010000003">
    <property type="protein sequence ID" value="KAK7372111.1"/>
    <property type="molecule type" value="Genomic_DNA"/>
</dbReference>
<proteinExistence type="predicted"/>
<reference evidence="1 2" key="1">
    <citation type="submission" date="2024-01" db="EMBL/GenBank/DDBJ databases">
        <title>The genomes of 5 underutilized Papilionoideae crops provide insights into root nodulation and disease resistanc.</title>
        <authorList>
            <person name="Jiang F."/>
        </authorList>
    </citation>
    <scope>NUCLEOTIDE SEQUENCE [LARGE SCALE GENOMIC DNA]</scope>
    <source>
        <strain evidence="1">JINMINGXINNONG_FW02</strain>
        <tissue evidence="1">Leaves</tissue>
    </source>
</reference>